<sequence length="62" mass="6602">MMMMTEQVLSARQQAIAPIAAFTATGEMPSLNGALNQGLDAGLSISDSKEILIQLFQKTCSK</sequence>
<dbReference type="SUPFAM" id="SSF69118">
    <property type="entry name" value="AhpD-like"/>
    <property type="match status" value="1"/>
</dbReference>
<gene>
    <name evidence="1" type="ORF">QU481_23625</name>
</gene>
<name>A0ABT7XVH9_9NEIS</name>
<evidence type="ECO:0000313" key="1">
    <source>
        <dbReference type="EMBL" id="MDN0077789.1"/>
    </source>
</evidence>
<dbReference type="Proteomes" id="UP001168540">
    <property type="component" value="Unassembled WGS sequence"/>
</dbReference>
<dbReference type="RefSeq" id="WP_289832383.1">
    <property type="nucleotide sequence ID" value="NZ_JAUEDK010000105.1"/>
</dbReference>
<evidence type="ECO:0000313" key="2">
    <source>
        <dbReference type="Proteomes" id="UP001168540"/>
    </source>
</evidence>
<comment type="caution">
    <text evidence="1">The sequence shown here is derived from an EMBL/GenBank/DDBJ whole genome shotgun (WGS) entry which is preliminary data.</text>
</comment>
<keyword evidence="2" id="KW-1185">Reference proteome</keyword>
<dbReference type="Gene3D" id="1.20.1290.10">
    <property type="entry name" value="AhpD-like"/>
    <property type="match status" value="1"/>
</dbReference>
<dbReference type="EMBL" id="JAUEDK010000105">
    <property type="protein sequence ID" value="MDN0077789.1"/>
    <property type="molecule type" value="Genomic_DNA"/>
</dbReference>
<organism evidence="1 2">
    <name type="scientific">Crenobacter oryzisoli</name>
    <dbReference type="NCBI Taxonomy" id="3056844"/>
    <lineage>
        <taxon>Bacteria</taxon>
        <taxon>Pseudomonadati</taxon>
        <taxon>Pseudomonadota</taxon>
        <taxon>Betaproteobacteria</taxon>
        <taxon>Neisseriales</taxon>
        <taxon>Neisseriaceae</taxon>
        <taxon>Crenobacter</taxon>
    </lineage>
</organism>
<dbReference type="InterPro" id="IPR029032">
    <property type="entry name" value="AhpD-like"/>
</dbReference>
<reference evidence="1" key="1">
    <citation type="submission" date="2023-06" db="EMBL/GenBank/DDBJ databases">
        <authorList>
            <person name="Zhang S."/>
        </authorList>
    </citation>
    <scope>NUCLEOTIDE SEQUENCE</scope>
    <source>
        <strain evidence="1">SG2303</strain>
    </source>
</reference>
<protein>
    <submittedName>
        <fullName evidence="1">Uncharacterized protein</fullName>
    </submittedName>
</protein>
<proteinExistence type="predicted"/>
<accession>A0ABT7XVH9</accession>